<proteinExistence type="predicted"/>
<reference evidence="1 2" key="1">
    <citation type="journal article" date="2019" name="Commun. Biol.">
        <title>The bagworm genome reveals a unique fibroin gene that provides high tensile strength.</title>
        <authorList>
            <person name="Kono N."/>
            <person name="Nakamura H."/>
            <person name="Ohtoshi R."/>
            <person name="Tomita M."/>
            <person name="Numata K."/>
            <person name="Arakawa K."/>
        </authorList>
    </citation>
    <scope>NUCLEOTIDE SEQUENCE [LARGE SCALE GENOMIC DNA]</scope>
</reference>
<dbReference type="EMBL" id="BGZK01000765">
    <property type="protein sequence ID" value="GBP59599.1"/>
    <property type="molecule type" value="Genomic_DNA"/>
</dbReference>
<dbReference type="AlphaFoldDB" id="A0A4C1XB66"/>
<gene>
    <name evidence="1" type="ORF">EVAR_44815_1</name>
</gene>
<name>A0A4C1XB66_EUMVA</name>
<evidence type="ECO:0000313" key="2">
    <source>
        <dbReference type="Proteomes" id="UP000299102"/>
    </source>
</evidence>
<comment type="caution">
    <text evidence="1">The sequence shown here is derived from an EMBL/GenBank/DDBJ whole genome shotgun (WGS) entry which is preliminary data.</text>
</comment>
<protein>
    <submittedName>
        <fullName evidence="1">Uncharacterized protein</fullName>
    </submittedName>
</protein>
<evidence type="ECO:0000313" key="1">
    <source>
        <dbReference type="EMBL" id="GBP59599.1"/>
    </source>
</evidence>
<sequence>MEVPNIQVENPRCPLFLPTPQKTVLRSDEGINPKCGLMRRHLRETAESLRREKKIIKCDRRQRGVSRVIDAGGQVSPRLSNRRGHKRPVIVLSTWASGIYCPFRRVFAAARGRRARWSIIDGITRAALRTVIVGMRTRRAAAARPRPSPAGAGAPRFVFARRGH</sequence>
<keyword evidence="2" id="KW-1185">Reference proteome</keyword>
<organism evidence="1 2">
    <name type="scientific">Eumeta variegata</name>
    <name type="common">Bagworm moth</name>
    <name type="synonym">Eumeta japonica</name>
    <dbReference type="NCBI Taxonomy" id="151549"/>
    <lineage>
        <taxon>Eukaryota</taxon>
        <taxon>Metazoa</taxon>
        <taxon>Ecdysozoa</taxon>
        <taxon>Arthropoda</taxon>
        <taxon>Hexapoda</taxon>
        <taxon>Insecta</taxon>
        <taxon>Pterygota</taxon>
        <taxon>Neoptera</taxon>
        <taxon>Endopterygota</taxon>
        <taxon>Lepidoptera</taxon>
        <taxon>Glossata</taxon>
        <taxon>Ditrysia</taxon>
        <taxon>Tineoidea</taxon>
        <taxon>Psychidae</taxon>
        <taxon>Oiketicinae</taxon>
        <taxon>Eumeta</taxon>
    </lineage>
</organism>
<dbReference type="Proteomes" id="UP000299102">
    <property type="component" value="Unassembled WGS sequence"/>
</dbReference>
<accession>A0A4C1XB66</accession>